<dbReference type="InterPro" id="IPR002048">
    <property type="entry name" value="EF_hand_dom"/>
</dbReference>
<keyword evidence="4" id="KW-0106">Calcium</keyword>
<protein>
    <recommendedName>
        <fullName evidence="1">Calmodulin</fullName>
    </recommendedName>
</protein>
<keyword evidence="5" id="KW-0007">Acetylation</keyword>
<keyword evidence="2" id="KW-0479">Metal-binding</keyword>
<feature type="domain" description="EF-hand" evidence="6">
    <location>
        <begin position="29"/>
        <end position="64"/>
    </location>
</feature>
<dbReference type="InterPro" id="IPR011992">
    <property type="entry name" value="EF-hand-dom_pair"/>
</dbReference>
<organism evidence="7 8">
    <name type="scientific">Babesia ovis</name>
    <dbReference type="NCBI Taxonomy" id="5869"/>
    <lineage>
        <taxon>Eukaryota</taxon>
        <taxon>Sar</taxon>
        <taxon>Alveolata</taxon>
        <taxon>Apicomplexa</taxon>
        <taxon>Aconoidasida</taxon>
        <taxon>Piroplasmida</taxon>
        <taxon>Babesiidae</taxon>
        <taxon>Babesia</taxon>
    </lineage>
</organism>
<accession>A0A9W5TBF1</accession>
<evidence type="ECO:0000256" key="3">
    <source>
        <dbReference type="ARBA" id="ARBA00022737"/>
    </source>
</evidence>
<keyword evidence="8" id="KW-1185">Reference proteome</keyword>
<evidence type="ECO:0000259" key="6">
    <source>
        <dbReference type="PROSITE" id="PS50222"/>
    </source>
</evidence>
<dbReference type="GO" id="GO:0005509">
    <property type="term" value="F:calcium ion binding"/>
    <property type="evidence" value="ECO:0007669"/>
    <property type="project" value="InterPro"/>
</dbReference>
<keyword evidence="3" id="KW-0677">Repeat</keyword>
<dbReference type="OrthoDB" id="364387at2759"/>
<evidence type="ECO:0000313" key="7">
    <source>
        <dbReference type="EMBL" id="GFE53372.1"/>
    </source>
</evidence>
<evidence type="ECO:0000256" key="1">
    <source>
        <dbReference type="ARBA" id="ARBA00020786"/>
    </source>
</evidence>
<dbReference type="Proteomes" id="UP001057455">
    <property type="component" value="Unassembled WGS sequence"/>
</dbReference>
<name>A0A9W5TBF1_BABOV</name>
<evidence type="ECO:0000256" key="4">
    <source>
        <dbReference type="ARBA" id="ARBA00022837"/>
    </source>
</evidence>
<reference evidence="7" key="1">
    <citation type="submission" date="2019-12" db="EMBL/GenBank/DDBJ databases">
        <title>Genome sequence of Babesia ovis.</title>
        <authorList>
            <person name="Yamagishi J."/>
            <person name="Sevinc F."/>
            <person name="Xuan X."/>
        </authorList>
    </citation>
    <scope>NUCLEOTIDE SEQUENCE</scope>
    <source>
        <strain evidence="7">Selcuk</strain>
    </source>
</reference>
<dbReference type="PANTHER" id="PTHR23048:SF0">
    <property type="entry name" value="CALMODULIN LIKE 3"/>
    <property type="match status" value="1"/>
</dbReference>
<dbReference type="SMART" id="SM00054">
    <property type="entry name" value="EFh"/>
    <property type="match status" value="1"/>
</dbReference>
<dbReference type="InterPro" id="IPR050230">
    <property type="entry name" value="CALM/Myosin/TropC-like"/>
</dbReference>
<dbReference type="AlphaFoldDB" id="A0A9W5TBF1"/>
<evidence type="ECO:0000313" key="8">
    <source>
        <dbReference type="Proteomes" id="UP001057455"/>
    </source>
</evidence>
<sequence length="180" mass="20289">MEYADSFASDADVPPGDIDKIHRNVVNPDLEKEVEDAFTLFDRDGNRELSLFECQAAFRALRLNASREAVKTMFAEVNKTEHDTLTLSDFKTLVLQVIHKRYNAAEAAKIFSLLEDGTGKITIRSLRATIADLGMSLDDGDIELMVTEAAKGKSYVTYDQFRKVLKKAWRGDIMDDMDDD</sequence>
<dbReference type="SUPFAM" id="SSF47473">
    <property type="entry name" value="EF-hand"/>
    <property type="match status" value="1"/>
</dbReference>
<dbReference type="GO" id="GO:0016460">
    <property type="term" value="C:myosin II complex"/>
    <property type="evidence" value="ECO:0007669"/>
    <property type="project" value="TreeGrafter"/>
</dbReference>
<dbReference type="EMBL" id="BLIY01000006">
    <property type="protein sequence ID" value="GFE53372.1"/>
    <property type="molecule type" value="Genomic_DNA"/>
</dbReference>
<proteinExistence type="predicted"/>
<comment type="caution">
    <text evidence="7">The sequence shown here is derived from an EMBL/GenBank/DDBJ whole genome shotgun (WGS) entry which is preliminary data.</text>
</comment>
<dbReference type="Gene3D" id="1.10.238.10">
    <property type="entry name" value="EF-hand"/>
    <property type="match status" value="1"/>
</dbReference>
<evidence type="ECO:0000256" key="5">
    <source>
        <dbReference type="ARBA" id="ARBA00022990"/>
    </source>
</evidence>
<evidence type="ECO:0000256" key="2">
    <source>
        <dbReference type="ARBA" id="ARBA00022723"/>
    </source>
</evidence>
<dbReference type="PROSITE" id="PS50222">
    <property type="entry name" value="EF_HAND_2"/>
    <property type="match status" value="1"/>
</dbReference>
<gene>
    <name evidence="7" type="ORF">BaOVIS_007760</name>
</gene>
<dbReference type="PANTHER" id="PTHR23048">
    <property type="entry name" value="MYOSIN LIGHT CHAIN 1, 3"/>
    <property type="match status" value="1"/>
</dbReference>
<dbReference type="FunFam" id="1.10.238.10:FF:000003">
    <property type="entry name" value="Calmodulin A"/>
    <property type="match status" value="1"/>
</dbReference>